<dbReference type="InterPro" id="IPR028163">
    <property type="entry name" value="HAUS_6_N"/>
</dbReference>
<proteinExistence type="predicted"/>
<gene>
    <name evidence="2" type="ORF">BOTBODRAFT_52254</name>
</gene>
<dbReference type="OrthoDB" id="5575722at2759"/>
<dbReference type="HOGENOM" id="CLU_069840_0_0_1"/>
<protein>
    <recommendedName>
        <fullName evidence="1">HAUS augmin-like complex subunit 6 N-terminal domain-containing protein</fullName>
    </recommendedName>
</protein>
<feature type="domain" description="HAUS augmin-like complex subunit 6 N-terminal" evidence="1">
    <location>
        <begin position="22"/>
        <end position="200"/>
    </location>
</feature>
<name>A0A067N5L2_BOTB1</name>
<organism evidence="2 3">
    <name type="scientific">Botryobasidium botryosum (strain FD-172 SS1)</name>
    <dbReference type="NCBI Taxonomy" id="930990"/>
    <lineage>
        <taxon>Eukaryota</taxon>
        <taxon>Fungi</taxon>
        <taxon>Dikarya</taxon>
        <taxon>Basidiomycota</taxon>
        <taxon>Agaricomycotina</taxon>
        <taxon>Agaricomycetes</taxon>
        <taxon>Cantharellales</taxon>
        <taxon>Botryobasidiaceae</taxon>
        <taxon>Botryobasidium</taxon>
    </lineage>
</organism>
<dbReference type="Pfam" id="PF14661">
    <property type="entry name" value="HAUS6_N"/>
    <property type="match status" value="1"/>
</dbReference>
<sequence>MASDPLGNTPLIQLPETLQLLIHLHLLAFPKANDPEYDDFLFDSQSRGIGKRTKSMEDIVYFLTSVIEGENATKQLYPSYPCIQPVDTISFRNSASKYIESLRHQAIHPTSTKGKEGAWWWKDIVVRKSLLEECTGERFERVLVALSTHAIGARLRKMSSAVAMPQQDEAPIAANLSDHLRAQPSLYHSFLTAALSKKAEWTSQIHRLNHRAQELALIRTRLTSSSTTTSNAPLIPLDRLAAIRDAKRKDYMHRWTKSGQREGWDLLYDLSGFAHLDEKHEIASSELGPHDDKGQGPLVEEVTPLEPAAAITSNRCRAPSHSYFLASRATPVLPKCFRLCNG</sequence>
<dbReference type="Proteomes" id="UP000027195">
    <property type="component" value="Unassembled WGS sequence"/>
</dbReference>
<accession>A0A067N5L2</accession>
<keyword evidence="3" id="KW-1185">Reference proteome</keyword>
<evidence type="ECO:0000313" key="2">
    <source>
        <dbReference type="EMBL" id="KDQ19071.1"/>
    </source>
</evidence>
<reference evidence="3" key="1">
    <citation type="journal article" date="2014" name="Proc. Natl. Acad. Sci. U.S.A.">
        <title>Extensive sampling of basidiomycete genomes demonstrates inadequacy of the white-rot/brown-rot paradigm for wood decay fungi.</title>
        <authorList>
            <person name="Riley R."/>
            <person name="Salamov A.A."/>
            <person name="Brown D.W."/>
            <person name="Nagy L.G."/>
            <person name="Floudas D."/>
            <person name="Held B.W."/>
            <person name="Levasseur A."/>
            <person name="Lombard V."/>
            <person name="Morin E."/>
            <person name="Otillar R."/>
            <person name="Lindquist E.A."/>
            <person name="Sun H."/>
            <person name="LaButti K.M."/>
            <person name="Schmutz J."/>
            <person name="Jabbour D."/>
            <person name="Luo H."/>
            <person name="Baker S.E."/>
            <person name="Pisabarro A.G."/>
            <person name="Walton J.D."/>
            <person name="Blanchette R.A."/>
            <person name="Henrissat B."/>
            <person name="Martin F."/>
            <person name="Cullen D."/>
            <person name="Hibbett D.S."/>
            <person name="Grigoriev I.V."/>
        </authorList>
    </citation>
    <scope>NUCLEOTIDE SEQUENCE [LARGE SCALE GENOMIC DNA]</scope>
    <source>
        <strain evidence="3">FD-172 SS1</strain>
    </source>
</reference>
<dbReference type="InParanoid" id="A0A067N5L2"/>
<evidence type="ECO:0000313" key="3">
    <source>
        <dbReference type="Proteomes" id="UP000027195"/>
    </source>
</evidence>
<dbReference type="AlphaFoldDB" id="A0A067N5L2"/>
<dbReference type="EMBL" id="KL198020">
    <property type="protein sequence ID" value="KDQ19071.1"/>
    <property type="molecule type" value="Genomic_DNA"/>
</dbReference>
<evidence type="ECO:0000259" key="1">
    <source>
        <dbReference type="Pfam" id="PF14661"/>
    </source>
</evidence>